<keyword evidence="3" id="KW-1185">Reference proteome</keyword>
<proteinExistence type="predicted"/>
<evidence type="ECO:0000313" key="3">
    <source>
        <dbReference type="Proteomes" id="UP001189429"/>
    </source>
</evidence>
<sequence>MAGKPCCAAAASTRTNEVDSQNFSMWRRRAAAAQPHLTSHAPMHERHAAAPRPSACELPRSSVAAARIFDHSLQVAGSIPIIPSRLGRSGMAQPITADTCHGSAPSASHELRSAAKSSTPWSGIRWRSRGLRLSMPRALPELRRRKPSRTSSRPMGRGEGTRRARPRILPHAIPLQRLLLHDGVGVDDRPRRNVAAGTHLKAMGLQLLDVGLLDLPMDNPKLLLSRFVGPPHVPVPGPLEAPTHHPVTPSVGDRRQQLDALEAWRSLLQEDAGAHAPTVGLLREALAEVLLVAVLRFPRARRR</sequence>
<feature type="region of interest" description="Disordered" evidence="1">
    <location>
        <begin position="138"/>
        <end position="165"/>
    </location>
</feature>
<gene>
    <name evidence="2" type="ORF">PCOR1329_LOCUS37435</name>
</gene>
<comment type="caution">
    <text evidence="2">The sequence shown here is derived from an EMBL/GenBank/DDBJ whole genome shotgun (WGS) entry which is preliminary data.</text>
</comment>
<dbReference type="Proteomes" id="UP001189429">
    <property type="component" value="Unassembled WGS sequence"/>
</dbReference>
<name>A0ABN9TB67_9DINO</name>
<accession>A0ABN9TB67</accession>
<evidence type="ECO:0000256" key="1">
    <source>
        <dbReference type="SAM" id="MobiDB-lite"/>
    </source>
</evidence>
<reference evidence="2" key="1">
    <citation type="submission" date="2023-10" db="EMBL/GenBank/DDBJ databases">
        <authorList>
            <person name="Chen Y."/>
            <person name="Shah S."/>
            <person name="Dougan E. K."/>
            <person name="Thang M."/>
            <person name="Chan C."/>
        </authorList>
    </citation>
    <scope>NUCLEOTIDE SEQUENCE [LARGE SCALE GENOMIC DNA]</scope>
</reference>
<organism evidence="2 3">
    <name type="scientific">Prorocentrum cordatum</name>
    <dbReference type="NCBI Taxonomy" id="2364126"/>
    <lineage>
        <taxon>Eukaryota</taxon>
        <taxon>Sar</taxon>
        <taxon>Alveolata</taxon>
        <taxon>Dinophyceae</taxon>
        <taxon>Prorocentrales</taxon>
        <taxon>Prorocentraceae</taxon>
        <taxon>Prorocentrum</taxon>
    </lineage>
</organism>
<protein>
    <submittedName>
        <fullName evidence="2">Uncharacterized protein</fullName>
    </submittedName>
</protein>
<evidence type="ECO:0000313" key="2">
    <source>
        <dbReference type="EMBL" id="CAK0842881.1"/>
    </source>
</evidence>
<dbReference type="EMBL" id="CAUYUJ010014538">
    <property type="protein sequence ID" value="CAK0842881.1"/>
    <property type="molecule type" value="Genomic_DNA"/>
</dbReference>